<reference evidence="1" key="2">
    <citation type="submission" date="2025-09" db="UniProtKB">
        <authorList>
            <consortium name="EnsemblPlants"/>
        </authorList>
    </citation>
    <scope>IDENTIFICATION</scope>
</reference>
<sequence length="317" mass="35449">MELLIFFSSVFGVRHGPDAEDHCKLWTTWESSGSELSVADCSAFWQFIAKNWSKNTEKLLSDCVKVPVCTDGKIILCQKEDVFIPDDLLLKDLFNKLPQQSIFVWYPSLSLSVSRARLNNIYGSIGVQAISKAAKKNDSFTSEVGKSKAVDQCKVIRAGLRRTVLSFLADPALDISCEERHTMVSFLVNVSVLETKKPITVGYCVKLSTGMAVDVKANKMIRWERENSKLYVERRNGAAGYKEKIEFATNFADEISQGLLFEMPDRIPSLAELIKLGSLVDFQDEAVEYLLKSKNLLLFPEDEAFVNSTSLGGSKKC</sequence>
<protein>
    <submittedName>
        <fullName evidence="1">Uncharacterized protein</fullName>
    </submittedName>
</protein>
<evidence type="ECO:0000313" key="1">
    <source>
        <dbReference type="EnsemblPlants" id="AVESA.00010b.r2.2AG0199910.1.CDS"/>
    </source>
</evidence>
<organism evidence="1 2">
    <name type="scientific">Avena sativa</name>
    <name type="common">Oat</name>
    <dbReference type="NCBI Taxonomy" id="4498"/>
    <lineage>
        <taxon>Eukaryota</taxon>
        <taxon>Viridiplantae</taxon>
        <taxon>Streptophyta</taxon>
        <taxon>Embryophyta</taxon>
        <taxon>Tracheophyta</taxon>
        <taxon>Spermatophyta</taxon>
        <taxon>Magnoliopsida</taxon>
        <taxon>Liliopsida</taxon>
        <taxon>Poales</taxon>
        <taxon>Poaceae</taxon>
        <taxon>BOP clade</taxon>
        <taxon>Pooideae</taxon>
        <taxon>Poodae</taxon>
        <taxon>Poeae</taxon>
        <taxon>Poeae Chloroplast Group 1 (Aveneae type)</taxon>
        <taxon>Aveninae</taxon>
        <taxon>Avena</taxon>
    </lineage>
</organism>
<keyword evidence="2" id="KW-1185">Reference proteome</keyword>
<proteinExistence type="predicted"/>
<dbReference type="Proteomes" id="UP001732700">
    <property type="component" value="Chromosome 2A"/>
</dbReference>
<accession>A0ACD5U8K1</accession>
<reference evidence="1" key="1">
    <citation type="submission" date="2021-05" db="EMBL/GenBank/DDBJ databases">
        <authorList>
            <person name="Scholz U."/>
            <person name="Mascher M."/>
            <person name="Fiebig A."/>
        </authorList>
    </citation>
    <scope>NUCLEOTIDE SEQUENCE [LARGE SCALE GENOMIC DNA]</scope>
</reference>
<dbReference type="EnsemblPlants" id="AVESA.00010b.r2.2AG0199910.1">
    <property type="protein sequence ID" value="AVESA.00010b.r2.2AG0199910.1.CDS"/>
    <property type="gene ID" value="AVESA.00010b.r2.2AG0199910"/>
</dbReference>
<name>A0ACD5U8K1_AVESA</name>
<evidence type="ECO:0000313" key="2">
    <source>
        <dbReference type="Proteomes" id="UP001732700"/>
    </source>
</evidence>